<dbReference type="SUPFAM" id="SSF48230">
    <property type="entry name" value="Chondroitin AC/alginate lyase"/>
    <property type="match status" value="1"/>
</dbReference>
<sequence>MAWAGTRAGIAALAGAVVLVVTAGFLVVSSETTRSEGESAGLWSAQALAPVPYLSPSRDSESGFVHPGVLVQSDQLDFAIGKVRAGEEPWYSAWLTLQRTRYGQLSWQARPLASVDCGFYSRPDTGCTQQTEDAVAAYAHALLWFFTRDRRYAEKSIEIIDAWSGVLKRHTNTNAPLQAGWSGASFVRAAELIKHTYPGWRPDRLARAERMFRDIYLPLVMGGINRYRAGNWELIMLDAAVSIAVFLDDRAVFTRAVEMWRKRLRAYVYLTTDGPVPKAPAGESFTRSQIIEYWGGQTRFVDGLAQETCRDFLHTGWGLAAAAHVAETAWIQGLDLYAEARQRLTRAVELHAKYELGEPVPPWLCGGRLQTGLDPLPEVAYNHYSTRMGFTLPRTRELLEADRPAGANFFYAAETLTHAGNPR</sequence>
<reference evidence="5" key="1">
    <citation type="submission" date="2016-06" db="EMBL/GenBank/DDBJ databases">
        <authorList>
            <person name="Varghese N."/>
            <person name="Submissions Spin"/>
        </authorList>
    </citation>
    <scope>NUCLEOTIDE SEQUENCE [LARGE SCALE GENOMIC DNA]</scope>
    <source>
        <strain evidence="5">DSM 44875</strain>
    </source>
</reference>
<keyword evidence="5" id="KW-1185">Reference proteome</keyword>
<dbReference type="Pfam" id="PF05426">
    <property type="entry name" value="Alginate_lyase"/>
    <property type="match status" value="1"/>
</dbReference>
<evidence type="ECO:0000313" key="4">
    <source>
        <dbReference type="EMBL" id="SCE77555.1"/>
    </source>
</evidence>
<accession>A0A1C4V177</accession>
<gene>
    <name evidence="4" type="ORF">GA0070607_1420</name>
</gene>
<feature type="domain" description="Alginate lyase" evidence="3">
    <location>
        <begin position="133"/>
        <end position="355"/>
    </location>
</feature>
<dbReference type="Proteomes" id="UP000198243">
    <property type="component" value="Chromosome I"/>
</dbReference>
<dbReference type="InterPro" id="IPR008397">
    <property type="entry name" value="Alginate_lyase_dom"/>
</dbReference>
<evidence type="ECO:0000256" key="2">
    <source>
        <dbReference type="ARBA" id="ARBA00023239"/>
    </source>
</evidence>
<protein>
    <submittedName>
        <fullName evidence="4">Alginate lyase</fullName>
    </submittedName>
</protein>
<dbReference type="OrthoDB" id="3862295at2"/>
<dbReference type="GO" id="GO:0042597">
    <property type="term" value="C:periplasmic space"/>
    <property type="evidence" value="ECO:0007669"/>
    <property type="project" value="InterPro"/>
</dbReference>
<evidence type="ECO:0000256" key="1">
    <source>
        <dbReference type="ARBA" id="ARBA00022729"/>
    </source>
</evidence>
<dbReference type="GO" id="GO:0016829">
    <property type="term" value="F:lyase activity"/>
    <property type="evidence" value="ECO:0007669"/>
    <property type="project" value="UniProtKB-KW"/>
</dbReference>
<keyword evidence="2 4" id="KW-0456">Lyase</keyword>
<dbReference type="Gene3D" id="1.50.10.100">
    <property type="entry name" value="Chondroitin AC/alginate lyase"/>
    <property type="match status" value="1"/>
</dbReference>
<name>A0A1C4V177_9ACTN</name>
<dbReference type="InterPro" id="IPR008929">
    <property type="entry name" value="Chondroitin_lyas"/>
</dbReference>
<evidence type="ECO:0000313" key="5">
    <source>
        <dbReference type="Proteomes" id="UP000198243"/>
    </source>
</evidence>
<proteinExistence type="predicted"/>
<dbReference type="AlphaFoldDB" id="A0A1C4V177"/>
<dbReference type="EMBL" id="LT607412">
    <property type="protein sequence ID" value="SCE77555.1"/>
    <property type="molecule type" value="Genomic_DNA"/>
</dbReference>
<keyword evidence="1" id="KW-0732">Signal</keyword>
<evidence type="ECO:0000259" key="3">
    <source>
        <dbReference type="Pfam" id="PF05426"/>
    </source>
</evidence>
<organism evidence="4 5">
    <name type="scientific">Micromonospora coriariae</name>
    <dbReference type="NCBI Taxonomy" id="285665"/>
    <lineage>
        <taxon>Bacteria</taxon>
        <taxon>Bacillati</taxon>
        <taxon>Actinomycetota</taxon>
        <taxon>Actinomycetes</taxon>
        <taxon>Micromonosporales</taxon>
        <taxon>Micromonosporaceae</taxon>
        <taxon>Micromonospora</taxon>
    </lineage>
</organism>